<accession>A0A0A9D956</accession>
<evidence type="ECO:0000313" key="1">
    <source>
        <dbReference type="EMBL" id="JAD84356.1"/>
    </source>
</evidence>
<proteinExistence type="predicted"/>
<dbReference type="AlphaFoldDB" id="A0A0A9D956"/>
<name>A0A0A9D956_ARUDO</name>
<dbReference type="EMBL" id="GBRH01213539">
    <property type="protein sequence ID" value="JAD84356.1"/>
    <property type="molecule type" value="Transcribed_RNA"/>
</dbReference>
<reference evidence="1" key="2">
    <citation type="journal article" date="2015" name="Data Brief">
        <title>Shoot transcriptome of the giant reed, Arundo donax.</title>
        <authorList>
            <person name="Barrero R.A."/>
            <person name="Guerrero F.D."/>
            <person name="Moolhuijzen P."/>
            <person name="Goolsby J.A."/>
            <person name="Tidwell J."/>
            <person name="Bellgard S.E."/>
            <person name="Bellgard M.I."/>
        </authorList>
    </citation>
    <scope>NUCLEOTIDE SEQUENCE</scope>
    <source>
        <tissue evidence="1">Shoot tissue taken approximately 20 cm above the soil surface</tissue>
    </source>
</reference>
<reference evidence="1" key="1">
    <citation type="submission" date="2014-09" db="EMBL/GenBank/DDBJ databases">
        <authorList>
            <person name="Magalhaes I.L.F."/>
            <person name="Oliveira U."/>
            <person name="Santos F.R."/>
            <person name="Vidigal T.H.D.A."/>
            <person name="Brescovit A.D."/>
            <person name="Santos A.J."/>
        </authorList>
    </citation>
    <scope>NUCLEOTIDE SEQUENCE</scope>
    <source>
        <tissue evidence="1">Shoot tissue taken approximately 20 cm above the soil surface</tissue>
    </source>
</reference>
<organism evidence="1">
    <name type="scientific">Arundo donax</name>
    <name type="common">Giant reed</name>
    <name type="synonym">Donax arundinaceus</name>
    <dbReference type="NCBI Taxonomy" id="35708"/>
    <lineage>
        <taxon>Eukaryota</taxon>
        <taxon>Viridiplantae</taxon>
        <taxon>Streptophyta</taxon>
        <taxon>Embryophyta</taxon>
        <taxon>Tracheophyta</taxon>
        <taxon>Spermatophyta</taxon>
        <taxon>Magnoliopsida</taxon>
        <taxon>Liliopsida</taxon>
        <taxon>Poales</taxon>
        <taxon>Poaceae</taxon>
        <taxon>PACMAD clade</taxon>
        <taxon>Arundinoideae</taxon>
        <taxon>Arundineae</taxon>
        <taxon>Arundo</taxon>
    </lineage>
</organism>
<protein>
    <submittedName>
        <fullName evidence="1">Uncharacterized protein</fullName>
    </submittedName>
</protein>
<sequence length="65" mass="7357">MFTSMSYAHMAQFVMHCEGSKPDEVLAARCYVLLSFSTELDLCAHVSFFIFMFPSGSEFNRSSIC</sequence>